<evidence type="ECO:0000256" key="1">
    <source>
        <dbReference type="ARBA" id="ARBA00007411"/>
    </source>
</evidence>
<proteinExistence type="evidence at transcript level"/>
<dbReference type="CDD" id="cd00292">
    <property type="entry name" value="EF1B"/>
    <property type="match status" value="1"/>
</dbReference>
<evidence type="ECO:0000256" key="3">
    <source>
        <dbReference type="ARBA" id="ARBA00022768"/>
    </source>
</evidence>
<accession>W6FGS6</accession>
<dbReference type="FunFam" id="1.20.1050.130:FF:000001">
    <property type="entry name" value="Putative Elongation factor 1-beta"/>
    <property type="match status" value="1"/>
</dbReference>
<dbReference type="SUPFAM" id="SSF54984">
    <property type="entry name" value="eEF-1beta-like"/>
    <property type="match status" value="1"/>
</dbReference>
<dbReference type="Gene3D" id="1.20.1050.130">
    <property type="match status" value="1"/>
</dbReference>
<keyword evidence="4 7" id="KW-0648">Protein biosynthesis</keyword>
<reference evidence="10" key="1">
    <citation type="submission" date="2013-11" db="EMBL/GenBank/DDBJ databases">
        <authorList>
            <person name="Sanchez L."/>
            <person name="Youngblom J.J."/>
        </authorList>
    </citation>
    <scope>NUCLEOTIDE SEQUENCE</scope>
</reference>
<dbReference type="PANTHER" id="PTHR11595:SF21">
    <property type="entry name" value="ELONGATION FACTOR 1-BETA"/>
    <property type="match status" value="1"/>
</dbReference>
<dbReference type="AlphaFoldDB" id="W6FGS6"/>
<comment type="subunit">
    <text evidence="6">EF-1 is composed of 4 subunits: alpha, beta (alpha subunit of the eEF1B subcomplex), delta (beta subunit of the eEF1B subcomplex), and gamma (gamma subunit of the eEF1B subcomplex). Interacts with elongation factor EEF1A1.</text>
</comment>
<evidence type="ECO:0000256" key="7">
    <source>
        <dbReference type="RuleBase" id="RU003791"/>
    </source>
</evidence>
<dbReference type="PANTHER" id="PTHR11595">
    <property type="entry name" value="EF-HAND AND COILED-COIL DOMAIN-CONTAINING FAMILY MEMBER"/>
    <property type="match status" value="1"/>
</dbReference>
<evidence type="ECO:0000256" key="4">
    <source>
        <dbReference type="ARBA" id="ARBA00022917"/>
    </source>
</evidence>
<protein>
    <recommendedName>
        <fullName evidence="2">Elongation factor 1-beta</fullName>
    </recommendedName>
</protein>
<feature type="compositionally biased region" description="Acidic residues" evidence="8">
    <location>
        <begin position="92"/>
        <end position="108"/>
    </location>
</feature>
<comment type="similarity">
    <text evidence="1 7">Belongs to the EF-1-beta/EF-1-delta family.</text>
</comment>
<dbReference type="InterPro" id="IPR001326">
    <property type="entry name" value="Transl_elong_EF1B_B/D_CS"/>
</dbReference>
<sequence length="222" mass="24383">MGFGDLKSESGLKALNDFLLDRSYINGYQPSQADAVVFSALSGAPTEALFNALRWYNHINSYGSEKNSFPGPKKSVDQYGPSTASAAKPAEESDDDDDLFGSDSDDDEEMAALQKEREQAAAAARSEKKKKVIIAKSNIIIDIKAWDDTADFDEIEKLVRGVEHQGLVWGASKIEEIAYGMKKLRITVVLTDDECGTDVFEDLPDLHPDLIQSVDIIAFNKV</sequence>
<dbReference type="InterPro" id="IPR014038">
    <property type="entry name" value="EF1B_bsu/dsu_GNE"/>
</dbReference>
<comment type="function">
    <text evidence="5">Catalytic subunit of the guanine nucleotide exchange factor (GEF) (eEF1B subcomplex) of the eukaryotic elongation factor 1 complex (eEF1). Stimulates the exchange of GDP for GTP on elongation factor 1A (eEF1A), probably by displacing GDP from the nucleotide binding pocket in eEF1A.</text>
</comment>
<dbReference type="PROSITE" id="PS00825">
    <property type="entry name" value="EF1BD_2"/>
    <property type="match status" value="1"/>
</dbReference>
<evidence type="ECO:0000313" key="10">
    <source>
        <dbReference type="EMBL" id="AHJ25699.1"/>
    </source>
</evidence>
<feature type="region of interest" description="Disordered" evidence="8">
    <location>
        <begin position="66"/>
        <end position="108"/>
    </location>
</feature>
<organism evidence="10">
    <name type="scientific">Cerebratulus lacteus</name>
    <name type="common">Milky ribbon worm</name>
    <name type="synonym">Micrura lactea</name>
    <dbReference type="NCBI Taxonomy" id="6221"/>
    <lineage>
        <taxon>Eukaryota</taxon>
        <taxon>Metazoa</taxon>
        <taxon>Spiralia</taxon>
        <taxon>Lophotrochozoa</taxon>
        <taxon>Nemertea</taxon>
        <taxon>Pilidiophora</taxon>
        <taxon>Heteronemertea</taxon>
        <taxon>Lineidae</taxon>
        <taxon>Cerebratulus</taxon>
    </lineage>
</organism>
<dbReference type="Gene3D" id="3.30.70.60">
    <property type="match status" value="1"/>
</dbReference>
<dbReference type="GO" id="GO:0005085">
    <property type="term" value="F:guanyl-nucleotide exchange factor activity"/>
    <property type="evidence" value="ECO:0007669"/>
    <property type="project" value="TreeGrafter"/>
</dbReference>
<feature type="domain" description="Translation elongation factor EF1B beta/delta subunit guanine nucleotide exchange" evidence="9">
    <location>
        <begin position="136"/>
        <end position="222"/>
    </location>
</feature>
<dbReference type="SMART" id="SM00888">
    <property type="entry name" value="EF1_GNE"/>
    <property type="match status" value="1"/>
</dbReference>
<dbReference type="InterPro" id="IPR014717">
    <property type="entry name" value="Transl_elong_EF1B/ribsomal_bS6"/>
</dbReference>
<evidence type="ECO:0000256" key="6">
    <source>
        <dbReference type="ARBA" id="ARBA00093529"/>
    </source>
</evidence>
<evidence type="ECO:0000259" key="9">
    <source>
        <dbReference type="SMART" id="SM00888"/>
    </source>
</evidence>
<evidence type="ECO:0000256" key="8">
    <source>
        <dbReference type="SAM" id="MobiDB-lite"/>
    </source>
</evidence>
<dbReference type="GO" id="GO:0005829">
    <property type="term" value="C:cytosol"/>
    <property type="evidence" value="ECO:0007669"/>
    <property type="project" value="TreeGrafter"/>
</dbReference>
<evidence type="ECO:0000256" key="5">
    <source>
        <dbReference type="ARBA" id="ARBA00093309"/>
    </source>
</evidence>
<evidence type="ECO:0000256" key="2">
    <source>
        <dbReference type="ARBA" id="ARBA00017600"/>
    </source>
</evidence>
<dbReference type="InterPro" id="IPR036219">
    <property type="entry name" value="eEF-1beta-like_sf"/>
</dbReference>
<dbReference type="GO" id="GO:0005853">
    <property type="term" value="C:eukaryotic translation elongation factor 1 complex"/>
    <property type="evidence" value="ECO:0007669"/>
    <property type="project" value="InterPro"/>
</dbReference>
<dbReference type="FunFam" id="3.30.70.60:FF:000001">
    <property type="entry name" value="Elongation factor 1-beta 1 like"/>
    <property type="match status" value="1"/>
</dbReference>
<dbReference type="Pfam" id="PF00736">
    <property type="entry name" value="EF1_GNE"/>
    <property type="match status" value="1"/>
</dbReference>
<dbReference type="InterPro" id="IPR049720">
    <property type="entry name" value="EF1B_bsu/dsu"/>
</dbReference>
<dbReference type="InterPro" id="IPR036282">
    <property type="entry name" value="Glutathione-S-Trfase_C_sf"/>
</dbReference>
<dbReference type="GO" id="GO:0003746">
    <property type="term" value="F:translation elongation factor activity"/>
    <property type="evidence" value="ECO:0007669"/>
    <property type="project" value="UniProtKB-KW"/>
</dbReference>
<dbReference type="SUPFAM" id="SSF47616">
    <property type="entry name" value="GST C-terminal domain-like"/>
    <property type="match status" value="1"/>
</dbReference>
<dbReference type="EMBL" id="KF887963">
    <property type="protein sequence ID" value="AHJ25699.1"/>
    <property type="molecule type" value="mRNA"/>
</dbReference>
<dbReference type="CDD" id="cd10308">
    <property type="entry name" value="GST_C_eEF1b_like"/>
    <property type="match status" value="1"/>
</dbReference>
<name>W6FGS6_CERLA</name>
<keyword evidence="3 7" id="KW-0251">Elongation factor</keyword>